<evidence type="ECO:0000313" key="7">
    <source>
        <dbReference type="EMBL" id="JAV93326.1"/>
    </source>
</evidence>
<feature type="compositionally biased region" description="Polar residues" evidence="5">
    <location>
        <begin position="1432"/>
        <end position="1441"/>
    </location>
</feature>
<protein>
    <recommendedName>
        <fullName evidence="6">PPM-type phosphatase domain-containing protein</fullName>
    </recommendedName>
</protein>
<dbReference type="InterPro" id="IPR000222">
    <property type="entry name" value="PP2C_BS"/>
</dbReference>
<dbReference type="GO" id="GO:0046872">
    <property type="term" value="F:metal ion binding"/>
    <property type="evidence" value="ECO:0007669"/>
    <property type="project" value="UniProtKB-KW"/>
</dbReference>
<feature type="compositionally biased region" description="Basic and acidic residues" evidence="5">
    <location>
        <begin position="574"/>
        <end position="592"/>
    </location>
</feature>
<feature type="compositionally biased region" description="Polar residues" evidence="5">
    <location>
        <begin position="1345"/>
        <end position="1358"/>
    </location>
</feature>
<feature type="compositionally biased region" description="Low complexity" evidence="5">
    <location>
        <begin position="1322"/>
        <end position="1342"/>
    </location>
</feature>
<accession>A0A1Y1NAQ2</accession>
<feature type="compositionally biased region" description="Basic and acidic residues" evidence="5">
    <location>
        <begin position="1466"/>
        <end position="1476"/>
    </location>
</feature>
<proteinExistence type="inferred from homology"/>
<feature type="region of interest" description="Disordered" evidence="5">
    <location>
        <begin position="1242"/>
        <end position="1500"/>
    </location>
</feature>
<feature type="compositionally biased region" description="Pro residues" evidence="5">
    <location>
        <begin position="1365"/>
        <end position="1374"/>
    </location>
</feature>
<feature type="domain" description="PPM-type phosphatase" evidence="6">
    <location>
        <begin position="130"/>
        <end position="392"/>
    </location>
</feature>
<feature type="region of interest" description="Disordered" evidence="5">
    <location>
        <begin position="642"/>
        <end position="677"/>
    </location>
</feature>
<evidence type="ECO:0000256" key="2">
    <source>
        <dbReference type="ARBA" id="ARBA00022801"/>
    </source>
</evidence>
<dbReference type="InterPro" id="IPR015655">
    <property type="entry name" value="PP2C"/>
</dbReference>
<evidence type="ECO:0000259" key="6">
    <source>
        <dbReference type="PROSITE" id="PS51746"/>
    </source>
</evidence>
<comment type="similarity">
    <text evidence="4">Belongs to the PP2C family.</text>
</comment>
<evidence type="ECO:0000256" key="5">
    <source>
        <dbReference type="SAM" id="MobiDB-lite"/>
    </source>
</evidence>
<dbReference type="Pfam" id="PF00481">
    <property type="entry name" value="PP2C"/>
    <property type="match status" value="1"/>
</dbReference>
<sequence>MANKDDYLKDYQSFFENFVDSCNPHDQLPVKLGSYKLLNSEVVGAIIDWTTQYLNQKKCPQPLLAPLIKIIIQEVRSTCKKEPTLCGFNPLDKAYEPLRFMQSVIGKTNEVCRRYLDNSKLCSLPAPGPPYNVVSACAIKNSRRRMEDRHVIVHDLSTLFSNKEVSPSSYYAIFDGHAGHDAAAYSCAHLHQFLGENKQFCTNPKLALREAFLKTDTLFNDKCKVENFRSGTTAICALLKHKEKTLYIAWVGDSQAVLVGQGHSLQCVQPHKPCREDEKQRIEELGGTIIFWGSWRVNGQLAVSRAIGDLEYKPYVTAVPDIREIPLNGSEDFLILACDGLWDVISEKEAAQCVYEELAHNQDDIEAVSERLVQLAKQQGSCDNISVIVVFLREPSKVAAEAHWATRHSLIMDTLDNANATNPFANSNNPDILGQKEGFVLNLADGCKQNGTENVADFLERSANGKRSADEFDDDEDLGPETDVDCIDELSFSPTPLQSKGLVDEIVNNNPFQTDCDNKEEKATLEMDSQKYCELREETPTPPADSVQDTSGLVDNVAESGEESEDEWNYFKGDQAEKENINPSESDKKISDLDLESDTMSQLNPNAAEFVPVSPKRDVTSPVYQALMDDMVIAQSPKRFTNNDIDIKVPNPQEFETEIKQRPGDVVETEPDNAHNLSSQEIMENLLNGKTMEEIEFQPSLPKANEFHFGPNSTPFSTPGKFMDQSTKAVIDDESNYLNESLNDDLQNLNKEENCMSISFYQEEDEPNALDLNKVQVLPENLEEFLERPKSDDRLTKEPIEVEVNISERLSPFKDHLSVSSGNLGSQSSIPDLQSPVPDVHDEVLIADVEPPKPNIHSPLIPDEQPHAKSPISEEGRVKSPISEKDRIKSPISEEDRFETKSPMFDRESPVSVDELKCSENHEPEVLLPEVPALDLPKQASHVESPVQDLKHEFISHIPIEPSPLSSPVEESTPLVLDEPPHDFLSSPIQEERTLITNEIADIPIESHIEKPTLFDNLAKSPLSSPIQETRPFLVDTSIRSPISSPVQETKPFLEMEPSNSVKLSNDLIKTDTIFEPPVQSYQPPMDLPLTPTKAPSPQVQSPLLLPTRSTDSPQLDSPVDDITSSVKDSPLPLASPTEILETIPHISDSPKSIADTESIATTDVNSFIERSRIPDIASPLSGDETQNVTLEIKSEIIAPEFPVQTVTTPSQESKSDDVLVAPAALIERVVEKAKPATAVAAAASKKTPARISATKLAPKAAPAAKAQPAKTTAPTKPAPPKTASAVSKTLGGKLTPKDVKPPSKVAEKKPIANGDVKPLAKKPALTATKTTPTAKAAPLKLSPTKVTATKLTPTSTRPLAAKPAPKPAPPKPSPTTVKQTKPSTVAATKSTTSTLTAKPKTTVPPMKPRTLVSKLSTNAPDTEKQIKESTNKQLTASRLSSPGKPLTSATRKPATKPAAPSKTSVDAKKPAELVRHSTTKPKTTTTTGIKKPPTTKTVTNGVTTKVSTTITRTTETKLIKDVSPIVERQIVDNSQILEMQHTD</sequence>
<evidence type="ECO:0000256" key="3">
    <source>
        <dbReference type="ARBA" id="ARBA00022912"/>
    </source>
</evidence>
<dbReference type="SUPFAM" id="SSF81606">
    <property type="entry name" value="PP2C-like"/>
    <property type="match status" value="1"/>
</dbReference>
<keyword evidence="3 4" id="KW-0904">Protein phosphatase</keyword>
<feature type="compositionally biased region" description="Low complexity" evidence="5">
    <location>
        <begin position="1481"/>
        <end position="1500"/>
    </location>
</feature>
<dbReference type="PROSITE" id="PS01032">
    <property type="entry name" value="PPM_1"/>
    <property type="match status" value="1"/>
</dbReference>
<dbReference type="EMBL" id="GEZM01011966">
    <property type="protein sequence ID" value="JAV93326.1"/>
    <property type="molecule type" value="Transcribed_RNA"/>
</dbReference>
<evidence type="ECO:0000256" key="1">
    <source>
        <dbReference type="ARBA" id="ARBA00022723"/>
    </source>
</evidence>
<name>A0A1Y1NAQ2_PHOPY</name>
<reference evidence="7" key="1">
    <citation type="journal article" date="2016" name="Sci. Rep.">
        <title>Molecular characterization of firefly nuptial gifts: a multi-omics approach sheds light on postcopulatory sexual selection.</title>
        <authorList>
            <person name="Al-Wathiqui N."/>
            <person name="Fallon T.R."/>
            <person name="South A."/>
            <person name="Weng J.K."/>
            <person name="Lewis S.M."/>
        </authorList>
    </citation>
    <scope>NUCLEOTIDE SEQUENCE</scope>
</reference>
<feature type="region of interest" description="Disordered" evidence="5">
    <location>
        <begin position="1086"/>
        <end position="1134"/>
    </location>
</feature>
<organism evidence="7">
    <name type="scientific">Photinus pyralis</name>
    <name type="common">Common eastern firefly</name>
    <name type="synonym">Lampyris pyralis</name>
    <dbReference type="NCBI Taxonomy" id="7054"/>
    <lineage>
        <taxon>Eukaryota</taxon>
        <taxon>Metazoa</taxon>
        <taxon>Ecdysozoa</taxon>
        <taxon>Arthropoda</taxon>
        <taxon>Hexapoda</taxon>
        <taxon>Insecta</taxon>
        <taxon>Pterygota</taxon>
        <taxon>Neoptera</taxon>
        <taxon>Endopterygota</taxon>
        <taxon>Coleoptera</taxon>
        <taxon>Polyphaga</taxon>
        <taxon>Elateriformia</taxon>
        <taxon>Elateroidea</taxon>
        <taxon>Lampyridae</taxon>
        <taxon>Lampyrinae</taxon>
        <taxon>Photinus</taxon>
    </lineage>
</organism>
<feature type="compositionally biased region" description="Low complexity" evidence="5">
    <location>
        <begin position="1096"/>
        <end position="1107"/>
    </location>
</feature>
<feature type="compositionally biased region" description="Low complexity" evidence="5">
    <location>
        <begin position="1448"/>
        <end position="1465"/>
    </location>
</feature>
<feature type="region of interest" description="Disordered" evidence="5">
    <location>
        <begin position="960"/>
        <end position="984"/>
    </location>
</feature>
<dbReference type="PANTHER" id="PTHR13832">
    <property type="entry name" value="PROTEIN PHOSPHATASE 2C"/>
    <property type="match status" value="1"/>
</dbReference>
<dbReference type="SMART" id="SM00332">
    <property type="entry name" value="PP2Cc"/>
    <property type="match status" value="1"/>
</dbReference>
<keyword evidence="2 4" id="KW-0378">Hydrolase</keyword>
<keyword evidence="1" id="KW-0479">Metal-binding</keyword>
<feature type="compositionally biased region" description="Basic and acidic residues" evidence="5">
    <location>
        <begin position="864"/>
        <end position="914"/>
    </location>
</feature>
<dbReference type="InterPro" id="IPR009818">
    <property type="entry name" value="PAM2_motif"/>
</dbReference>
<dbReference type="SMART" id="SM00331">
    <property type="entry name" value="PP2C_SIG"/>
    <property type="match status" value="1"/>
</dbReference>
<feature type="compositionally biased region" description="Low complexity" evidence="5">
    <location>
        <begin position="1254"/>
        <end position="1276"/>
    </location>
</feature>
<dbReference type="GO" id="GO:0004722">
    <property type="term" value="F:protein serine/threonine phosphatase activity"/>
    <property type="evidence" value="ECO:0007669"/>
    <property type="project" value="InterPro"/>
</dbReference>
<feature type="compositionally biased region" description="Basic and acidic residues" evidence="5">
    <location>
        <begin position="1422"/>
        <end position="1431"/>
    </location>
</feature>
<dbReference type="PROSITE" id="PS51746">
    <property type="entry name" value="PPM_2"/>
    <property type="match status" value="1"/>
</dbReference>
<feature type="compositionally biased region" description="Low complexity" evidence="5">
    <location>
        <begin position="960"/>
        <end position="974"/>
    </location>
</feature>
<dbReference type="InterPro" id="IPR036457">
    <property type="entry name" value="PPM-type-like_dom_sf"/>
</dbReference>
<dbReference type="PANTHER" id="PTHR13832:SF818">
    <property type="entry name" value="SD03870P"/>
    <property type="match status" value="1"/>
</dbReference>
<feature type="region of interest" description="Disordered" evidence="5">
    <location>
        <begin position="574"/>
        <end position="597"/>
    </location>
</feature>
<feature type="compositionally biased region" description="Basic and acidic residues" evidence="5">
    <location>
        <begin position="1296"/>
        <end position="1311"/>
    </location>
</feature>
<evidence type="ECO:0000256" key="4">
    <source>
        <dbReference type="RuleBase" id="RU003465"/>
    </source>
</evidence>
<feature type="compositionally biased region" description="Low complexity" evidence="5">
    <location>
        <begin position="1381"/>
        <end position="1404"/>
    </location>
</feature>
<dbReference type="InterPro" id="IPR001932">
    <property type="entry name" value="PPM-type_phosphatase-like_dom"/>
</dbReference>
<dbReference type="CDD" id="cd00143">
    <property type="entry name" value="PP2Cc"/>
    <property type="match status" value="1"/>
</dbReference>
<dbReference type="Gene3D" id="3.60.40.10">
    <property type="entry name" value="PPM-type phosphatase domain"/>
    <property type="match status" value="1"/>
</dbReference>
<dbReference type="Pfam" id="PF07145">
    <property type="entry name" value="PAM2"/>
    <property type="match status" value="1"/>
</dbReference>
<feature type="region of interest" description="Disordered" evidence="5">
    <location>
        <begin position="852"/>
        <end position="914"/>
    </location>
</feature>